<dbReference type="InterPro" id="IPR041704">
    <property type="entry name" value="CFLE_GH18"/>
</dbReference>
<dbReference type="CDD" id="cd02874">
    <property type="entry name" value="GH18_CFLE_spore_hydrolase"/>
    <property type="match status" value="1"/>
</dbReference>
<dbReference type="Gene3D" id="3.20.20.80">
    <property type="entry name" value="Glycosidases"/>
    <property type="match status" value="1"/>
</dbReference>
<dbReference type="Pfam" id="PF01476">
    <property type="entry name" value="LysM"/>
    <property type="match status" value="2"/>
</dbReference>
<evidence type="ECO:0000256" key="1">
    <source>
        <dbReference type="ARBA" id="ARBA00022801"/>
    </source>
</evidence>
<dbReference type="GO" id="GO:0070492">
    <property type="term" value="F:oligosaccharide binding"/>
    <property type="evidence" value="ECO:0007669"/>
    <property type="project" value="TreeGrafter"/>
</dbReference>
<protein>
    <submittedName>
        <fullName evidence="5">Spore germination protein YaaH</fullName>
    </submittedName>
</protein>
<sequence>MICLRIHVVRRGESIYSIARRYNVSPQKIISDNELRNPTQLVVGQTLVILEGTRNHVVTPGQSIYSIASAYGISVNEILQANPQITNPSQISAGQTIVIPPRTINFGTIEVNGYAFPNINRQVLDKTLPNLTYLSIFSYQVRADGSLKTINDQPLISAARAAGVAPLMVITNLGETGGFNSDIGHAVLTDQQVQDTLINNVLRTLREKNYFGLDIDFEYIYPYDRESYNNFLRRIVSTLRPLGYTITSALAPKTSAGQVGKLYEAHDYPVHGALLDHVILMTYEWGFTYSAPMAVSPVDGIRRVLNYAVTAIPREKIFMGMSNYGYDWTIPHQQGTAARTVTNTGAVDLAWRRGAVIQYDMVSQAPFFYYYDDSGKQHVVWFEDARSIFAKLSLVNEYGLGGVSYWTIMNYFPQNWLVLSNVFKIRKVL</sequence>
<feature type="domain" description="LysM" evidence="3">
    <location>
        <begin position="54"/>
        <end position="99"/>
    </location>
</feature>
<evidence type="ECO:0000256" key="2">
    <source>
        <dbReference type="ARBA" id="ARBA00023295"/>
    </source>
</evidence>
<keyword evidence="2" id="KW-0326">Glycosidase</keyword>
<dbReference type="SUPFAM" id="SSF51445">
    <property type="entry name" value="(Trans)glycosidases"/>
    <property type="match status" value="1"/>
</dbReference>
<dbReference type="GO" id="GO:0016798">
    <property type="term" value="F:hydrolase activity, acting on glycosyl bonds"/>
    <property type="evidence" value="ECO:0007669"/>
    <property type="project" value="UniProtKB-KW"/>
</dbReference>
<feature type="domain" description="LysM" evidence="3">
    <location>
        <begin position="5"/>
        <end position="49"/>
    </location>
</feature>
<evidence type="ECO:0000259" key="4">
    <source>
        <dbReference type="PROSITE" id="PS51910"/>
    </source>
</evidence>
<dbReference type="Proteomes" id="UP000191554">
    <property type="component" value="Unassembled WGS sequence"/>
</dbReference>
<dbReference type="GO" id="GO:0005975">
    <property type="term" value="P:carbohydrate metabolic process"/>
    <property type="evidence" value="ECO:0007669"/>
    <property type="project" value="InterPro"/>
</dbReference>
<feature type="domain" description="GH18" evidence="4">
    <location>
        <begin position="109"/>
        <end position="429"/>
    </location>
</feature>
<dbReference type="GO" id="GO:0008061">
    <property type="term" value="F:chitin binding"/>
    <property type="evidence" value="ECO:0007669"/>
    <property type="project" value="InterPro"/>
</dbReference>
<dbReference type="InterPro" id="IPR029070">
    <property type="entry name" value="Chitinase_insertion_sf"/>
</dbReference>
<proteinExistence type="predicted"/>
<dbReference type="InterPro" id="IPR036779">
    <property type="entry name" value="LysM_dom_sf"/>
</dbReference>
<reference evidence="5 6" key="1">
    <citation type="submission" date="2017-03" db="EMBL/GenBank/DDBJ databases">
        <title>Genome sequence of Clostridium hungatei DSM 14427.</title>
        <authorList>
            <person name="Poehlein A."/>
            <person name="Daniel R."/>
        </authorList>
    </citation>
    <scope>NUCLEOTIDE SEQUENCE [LARGE SCALE GENOMIC DNA]</scope>
    <source>
        <strain evidence="5 6">DSM 14427</strain>
    </source>
</reference>
<evidence type="ECO:0000259" key="3">
    <source>
        <dbReference type="PROSITE" id="PS51782"/>
    </source>
</evidence>
<evidence type="ECO:0000313" key="6">
    <source>
        <dbReference type="Proteomes" id="UP000191554"/>
    </source>
</evidence>
<dbReference type="PROSITE" id="PS51782">
    <property type="entry name" value="LYSM"/>
    <property type="match status" value="2"/>
</dbReference>
<organism evidence="5 6">
    <name type="scientific">Ruminiclostridium hungatei</name>
    <name type="common">Clostridium hungatei</name>
    <dbReference type="NCBI Taxonomy" id="48256"/>
    <lineage>
        <taxon>Bacteria</taxon>
        <taxon>Bacillati</taxon>
        <taxon>Bacillota</taxon>
        <taxon>Clostridia</taxon>
        <taxon>Eubacteriales</taxon>
        <taxon>Oscillospiraceae</taxon>
        <taxon>Ruminiclostridium</taxon>
    </lineage>
</organism>
<dbReference type="EMBL" id="MZGX01000009">
    <property type="protein sequence ID" value="OPX44411.1"/>
    <property type="molecule type" value="Genomic_DNA"/>
</dbReference>
<name>A0A1V4SMF7_RUMHU</name>
<dbReference type="Gene3D" id="3.10.350.10">
    <property type="entry name" value="LysM domain"/>
    <property type="match status" value="2"/>
</dbReference>
<accession>A0A1V4SMF7</accession>
<evidence type="ECO:0000313" key="5">
    <source>
        <dbReference type="EMBL" id="OPX44411.1"/>
    </source>
</evidence>
<dbReference type="Gene3D" id="3.10.50.10">
    <property type="match status" value="1"/>
</dbReference>
<dbReference type="AlphaFoldDB" id="A0A1V4SMF7"/>
<comment type="caution">
    <text evidence="5">The sequence shown here is derived from an EMBL/GenBank/DDBJ whole genome shotgun (WGS) entry which is preliminary data.</text>
</comment>
<dbReference type="SMART" id="SM00257">
    <property type="entry name" value="LysM"/>
    <property type="match status" value="2"/>
</dbReference>
<dbReference type="Pfam" id="PF00704">
    <property type="entry name" value="Glyco_hydro_18"/>
    <property type="match status" value="1"/>
</dbReference>
<dbReference type="GO" id="GO:0012505">
    <property type="term" value="C:endomembrane system"/>
    <property type="evidence" value="ECO:0007669"/>
    <property type="project" value="TreeGrafter"/>
</dbReference>
<dbReference type="STRING" id="48256.CLHUN_17100"/>
<dbReference type="SUPFAM" id="SSF54106">
    <property type="entry name" value="LysM domain"/>
    <property type="match status" value="2"/>
</dbReference>
<dbReference type="PROSITE" id="PS51910">
    <property type="entry name" value="GH18_2"/>
    <property type="match status" value="1"/>
</dbReference>
<dbReference type="InterPro" id="IPR018392">
    <property type="entry name" value="LysM"/>
</dbReference>
<dbReference type="PANTHER" id="PTHR46066:SF2">
    <property type="entry name" value="CHITINASE DOMAIN-CONTAINING PROTEIN 1"/>
    <property type="match status" value="1"/>
</dbReference>
<dbReference type="InterPro" id="IPR001223">
    <property type="entry name" value="Glyco_hydro18_cat"/>
</dbReference>
<dbReference type="CDD" id="cd00118">
    <property type="entry name" value="LysM"/>
    <property type="match status" value="2"/>
</dbReference>
<keyword evidence="6" id="KW-1185">Reference proteome</keyword>
<dbReference type="InterPro" id="IPR011583">
    <property type="entry name" value="Chitinase_II/V-like_cat"/>
</dbReference>
<dbReference type="InterPro" id="IPR017853">
    <property type="entry name" value="GH"/>
</dbReference>
<gene>
    <name evidence="5" type="primary">yaaH</name>
    <name evidence="5" type="ORF">CLHUN_17100</name>
</gene>
<keyword evidence="1" id="KW-0378">Hydrolase</keyword>
<dbReference type="SMART" id="SM00636">
    <property type="entry name" value="Glyco_18"/>
    <property type="match status" value="1"/>
</dbReference>
<dbReference type="PANTHER" id="PTHR46066">
    <property type="entry name" value="CHITINASE DOMAIN-CONTAINING PROTEIN 1 FAMILY MEMBER"/>
    <property type="match status" value="1"/>
</dbReference>